<sequence>MRLMAYALTTSILLIQLSVGTAFTANYGVCNNRRFRGTAFITCNSGHPYPELSQTENSIPWTRLRTEISSIRSNIMLRSSENSQLENNDDNVNANVNVDLAELRRQLVDPNDYAVTDSFDLSSSSRPTLVQALSNPRDIFITLPIIGTGLVVSGFNIFGMYNALYANIELVAVALGIASALAYLVQLMTGYGLSPNVRRGVIDESLLMAYVGTYTAASSWLAIRASVLCPPLLQALDPLIGLAGVFIFAFSLIAPIVTLLGVKEKAKMDDTSSNPLDKLVYFARRLRLGDDRGEKEVGKTRTRSPELSATEIIRSQGMVAIGVVGCLFAPDALSFALGGQEWWGRVSDLHPSQRMLESSTALFGLFATEASMLGHRVGKTGCVTYRDGCVPFGVGTCFVLAVVPCVASLYWLGNDVSFFSFYTD</sequence>
<feature type="transmembrane region" description="Helical" evidence="1">
    <location>
        <begin position="6"/>
        <end position="29"/>
    </location>
</feature>
<dbReference type="EMBL" id="HBIO01030816">
    <property type="protein sequence ID" value="CAE0478759.1"/>
    <property type="molecule type" value="Transcribed_RNA"/>
</dbReference>
<keyword evidence="1" id="KW-1133">Transmembrane helix</keyword>
<feature type="transmembrane region" description="Helical" evidence="1">
    <location>
        <begin position="139"/>
        <end position="158"/>
    </location>
</feature>
<accession>A0A7S3VGG0</accession>
<feature type="transmembrane region" description="Helical" evidence="1">
    <location>
        <begin position="239"/>
        <end position="262"/>
    </location>
</feature>
<keyword evidence="1" id="KW-0472">Membrane</keyword>
<feature type="transmembrane region" description="Helical" evidence="1">
    <location>
        <begin position="206"/>
        <end position="227"/>
    </location>
</feature>
<protein>
    <submittedName>
        <fullName evidence="2">Uncharacterized protein</fullName>
    </submittedName>
</protein>
<organism evidence="2">
    <name type="scientific">Chaetoceros debilis</name>
    <dbReference type="NCBI Taxonomy" id="122233"/>
    <lineage>
        <taxon>Eukaryota</taxon>
        <taxon>Sar</taxon>
        <taxon>Stramenopiles</taxon>
        <taxon>Ochrophyta</taxon>
        <taxon>Bacillariophyta</taxon>
        <taxon>Coscinodiscophyceae</taxon>
        <taxon>Chaetocerotophycidae</taxon>
        <taxon>Chaetocerotales</taxon>
        <taxon>Chaetocerotaceae</taxon>
        <taxon>Chaetoceros</taxon>
    </lineage>
</organism>
<keyword evidence="1" id="KW-0812">Transmembrane</keyword>
<gene>
    <name evidence="2" type="ORF">CDEB00056_LOCUS23612</name>
</gene>
<feature type="transmembrane region" description="Helical" evidence="1">
    <location>
        <begin position="164"/>
        <end position="185"/>
    </location>
</feature>
<reference evidence="2" key="1">
    <citation type="submission" date="2021-01" db="EMBL/GenBank/DDBJ databases">
        <authorList>
            <person name="Corre E."/>
            <person name="Pelletier E."/>
            <person name="Niang G."/>
            <person name="Scheremetjew M."/>
            <person name="Finn R."/>
            <person name="Kale V."/>
            <person name="Holt S."/>
            <person name="Cochrane G."/>
            <person name="Meng A."/>
            <person name="Brown T."/>
            <person name="Cohen L."/>
        </authorList>
    </citation>
    <scope>NUCLEOTIDE SEQUENCE</scope>
    <source>
        <strain evidence="2">MM31A-1</strain>
    </source>
</reference>
<dbReference type="AlphaFoldDB" id="A0A7S3VGG0"/>
<feature type="transmembrane region" description="Helical" evidence="1">
    <location>
        <begin position="389"/>
        <end position="412"/>
    </location>
</feature>
<evidence type="ECO:0000256" key="1">
    <source>
        <dbReference type="SAM" id="Phobius"/>
    </source>
</evidence>
<evidence type="ECO:0000313" key="2">
    <source>
        <dbReference type="EMBL" id="CAE0478759.1"/>
    </source>
</evidence>
<proteinExistence type="predicted"/>
<name>A0A7S3VGG0_9STRA</name>